<protein>
    <recommendedName>
        <fullName evidence="3 10">Glutamate decarboxylase</fullName>
        <ecNumber evidence="3 10">4.1.1.15</ecNumber>
    </recommendedName>
</protein>
<dbReference type="GO" id="GO:0006538">
    <property type="term" value="P:L-glutamate catabolic process"/>
    <property type="evidence" value="ECO:0007669"/>
    <property type="project" value="TreeGrafter"/>
</dbReference>
<evidence type="ECO:0000256" key="11">
    <source>
        <dbReference type="SAM" id="MobiDB-lite"/>
    </source>
</evidence>
<dbReference type="AlphaFoldDB" id="A0A2T0A260"/>
<dbReference type="InterPro" id="IPR002129">
    <property type="entry name" value="PyrdxlP-dep_de-COase"/>
</dbReference>
<dbReference type="OrthoDB" id="5152799at2759"/>
<dbReference type="InterPro" id="IPR015424">
    <property type="entry name" value="PyrdxlP-dep_Trfase"/>
</dbReference>
<dbReference type="InterPro" id="IPR015421">
    <property type="entry name" value="PyrdxlP-dep_Trfase_major"/>
</dbReference>
<name>A0A2T0A260_RHOTO</name>
<dbReference type="Gene3D" id="3.90.1150.160">
    <property type="match status" value="1"/>
</dbReference>
<comment type="similarity">
    <text evidence="2 9">Belongs to the group II decarboxylase family.</text>
</comment>
<dbReference type="GO" id="GO:0005829">
    <property type="term" value="C:cytosol"/>
    <property type="evidence" value="ECO:0007669"/>
    <property type="project" value="TreeGrafter"/>
</dbReference>
<feature type="modified residue" description="N6-(pyridoxal phosphate)lysine" evidence="8">
    <location>
        <position position="310"/>
    </location>
</feature>
<dbReference type="NCBIfam" id="TIGR01788">
    <property type="entry name" value="Glu-decarb-GAD"/>
    <property type="match status" value="1"/>
</dbReference>
<dbReference type="GO" id="GO:0030170">
    <property type="term" value="F:pyridoxal phosphate binding"/>
    <property type="evidence" value="ECO:0007669"/>
    <property type="project" value="InterPro"/>
</dbReference>
<dbReference type="PROSITE" id="PS00392">
    <property type="entry name" value="DDC_GAD_HDC_YDC"/>
    <property type="match status" value="1"/>
</dbReference>
<proteinExistence type="inferred from homology"/>
<evidence type="ECO:0000256" key="2">
    <source>
        <dbReference type="ARBA" id="ARBA00009533"/>
    </source>
</evidence>
<evidence type="ECO:0000313" key="12">
    <source>
        <dbReference type="EMBL" id="PRQ72096.1"/>
    </source>
</evidence>
<comment type="catalytic activity">
    <reaction evidence="7 10">
        <text>L-glutamate + H(+) = 4-aminobutanoate + CO2</text>
        <dbReference type="Rhea" id="RHEA:17785"/>
        <dbReference type="ChEBI" id="CHEBI:15378"/>
        <dbReference type="ChEBI" id="CHEBI:16526"/>
        <dbReference type="ChEBI" id="CHEBI:29985"/>
        <dbReference type="ChEBI" id="CHEBI:59888"/>
        <dbReference type="EC" id="4.1.1.15"/>
    </reaction>
</comment>
<dbReference type="Pfam" id="PF00282">
    <property type="entry name" value="Pyridoxal_deC"/>
    <property type="match status" value="1"/>
</dbReference>
<comment type="cofactor">
    <cofactor evidence="1 8 9">
        <name>pyridoxal 5'-phosphate</name>
        <dbReference type="ChEBI" id="CHEBI:597326"/>
    </cofactor>
</comment>
<evidence type="ECO:0000256" key="4">
    <source>
        <dbReference type="ARBA" id="ARBA00022898"/>
    </source>
</evidence>
<dbReference type="InterPro" id="IPR010107">
    <property type="entry name" value="Glutamate_decarboxylase"/>
</dbReference>
<gene>
    <name evidence="12" type="ORF">AAT19DRAFT_9435</name>
</gene>
<keyword evidence="4 8" id="KW-0663">Pyridoxal phosphate</keyword>
<dbReference type="PANTHER" id="PTHR43321">
    <property type="entry name" value="GLUTAMATE DECARBOXYLASE"/>
    <property type="match status" value="1"/>
</dbReference>
<feature type="region of interest" description="Disordered" evidence="11">
    <location>
        <begin position="516"/>
        <end position="561"/>
    </location>
</feature>
<comment type="caution">
    <text evidence="12">The sequence shown here is derived from an EMBL/GenBank/DDBJ whole genome shotgun (WGS) entry which is preliminary data.</text>
</comment>
<evidence type="ECO:0000256" key="8">
    <source>
        <dbReference type="PIRSR" id="PIRSR602129-50"/>
    </source>
</evidence>
<evidence type="ECO:0000256" key="5">
    <source>
        <dbReference type="ARBA" id="ARBA00023239"/>
    </source>
</evidence>
<dbReference type="Proteomes" id="UP000239560">
    <property type="component" value="Unassembled WGS sequence"/>
</dbReference>
<dbReference type="EC" id="4.1.1.15" evidence="3 10"/>
<sequence length="561" mass="63480">MSLSRHLNPDRVIQEAREHSKKHRGGRETIHDMLNRGEASGHLHGSHKGHANYDTDPIPKYRIPSKGTDAKTAYDLVNSELLLDGNPQLNLASFVHTQMSEYADRIMFENRMKNQIDSDEYPGTTLIHNRLVSMIASLWHADDKKEDATGCVTTGSSEAAQLGGLAMKKMWQARRKAAGKSWKEPGPNIVLGSNAQVALEKFARYFDVEARFVDVDESTKYVMDPKRAVELVDENTIGVYVILGSTYTGTYENVEEMSRLLDEYEAKTGHYVPIHVDAASGGFVAPFASPSLKWDFRIPRVVSINSSGHKFGQSYVGCGFIVWRDKQHLPKELVFELHYLGSVEYSFSLNFSRPAAPFLAQYFNLLYLGFEGYRRVALNDLKNARLLARALERSKYYKVVSEVHHLKDRSLTEKAKETVGAVDDVEAYVPSLPVVAFMFSDEFRKEYPRIKQRSIQLGLREHNWIVPNYDLPPNAQDKEVLRVVIRENFNEDMVERLFHDIIEVTEQLMDEHKADVRQPGEGEGRNVNAPKHGKGKEQSVSERMAASHGEGTRPVGHDSVC</sequence>
<dbReference type="PANTHER" id="PTHR43321:SF3">
    <property type="entry name" value="GLUTAMATE DECARBOXYLASE"/>
    <property type="match status" value="1"/>
</dbReference>
<accession>A0A2T0A260</accession>
<dbReference type="EMBL" id="LCTV02000010">
    <property type="protein sequence ID" value="PRQ72096.1"/>
    <property type="molecule type" value="Genomic_DNA"/>
</dbReference>
<evidence type="ECO:0000256" key="6">
    <source>
        <dbReference type="ARBA" id="ARBA00024984"/>
    </source>
</evidence>
<dbReference type="InterPro" id="IPR021115">
    <property type="entry name" value="Pyridoxal-P_BS"/>
</dbReference>
<dbReference type="GO" id="GO:0004351">
    <property type="term" value="F:glutamate decarboxylase activity"/>
    <property type="evidence" value="ECO:0007669"/>
    <property type="project" value="UniProtKB-EC"/>
</dbReference>
<feature type="region of interest" description="Disordered" evidence="11">
    <location>
        <begin position="1"/>
        <end position="59"/>
    </location>
</feature>
<dbReference type="Gene3D" id="4.10.280.50">
    <property type="match status" value="1"/>
</dbReference>
<dbReference type="FunFam" id="3.40.640.10:FF:000017">
    <property type="entry name" value="Glutamate decarboxylase"/>
    <property type="match status" value="1"/>
</dbReference>
<evidence type="ECO:0000256" key="1">
    <source>
        <dbReference type="ARBA" id="ARBA00001933"/>
    </source>
</evidence>
<dbReference type="SUPFAM" id="SSF53383">
    <property type="entry name" value="PLP-dependent transferases"/>
    <property type="match status" value="1"/>
</dbReference>
<keyword evidence="5 9" id="KW-0456">Lyase</keyword>
<dbReference type="Gene3D" id="3.40.640.10">
    <property type="entry name" value="Type I PLP-dependent aspartate aminotransferase-like (Major domain)"/>
    <property type="match status" value="1"/>
</dbReference>
<feature type="compositionally biased region" description="Basic and acidic residues" evidence="11">
    <location>
        <begin position="7"/>
        <end position="18"/>
    </location>
</feature>
<feature type="compositionally biased region" description="Basic and acidic residues" evidence="11">
    <location>
        <begin position="26"/>
        <end position="41"/>
    </location>
</feature>
<keyword evidence="10" id="KW-0210">Decarboxylase</keyword>
<evidence type="ECO:0000256" key="9">
    <source>
        <dbReference type="RuleBase" id="RU000382"/>
    </source>
</evidence>
<comment type="function">
    <text evidence="6">Converts glutamate to gamma-aminobutyrate (GABA), consuming one intracellular proton in the reaction. The gad system helps to maintain a near-neutral intracellular pH when cells are exposed to extremely acidic conditions. The ability to survive transit through the acidic conditions of the stomach is essential for successful colonization of the mammalian host by commensal and pathogenic bacteria.</text>
</comment>
<evidence type="ECO:0000313" key="13">
    <source>
        <dbReference type="Proteomes" id="UP000239560"/>
    </source>
</evidence>
<evidence type="ECO:0000256" key="3">
    <source>
        <dbReference type="ARBA" id="ARBA00012421"/>
    </source>
</evidence>
<organism evidence="12 13">
    <name type="scientific">Rhodotorula toruloides</name>
    <name type="common">Yeast</name>
    <name type="synonym">Rhodosporidium toruloides</name>
    <dbReference type="NCBI Taxonomy" id="5286"/>
    <lineage>
        <taxon>Eukaryota</taxon>
        <taxon>Fungi</taxon>
        <taxon>Dikarya</taxon>
        <taxon>Basidiomycota</taxon>
        <taxon>Pucciniomycotina</taxon>
        <taxon>Microbotryomycetes</taxon>
        <taxon>Sporidiobolales</taxon>
        <taxon>Sporidiobolaceae</taxon>
        <taxon>Rhodotorula</taxon>
    </lineage>
</organism>
<evidence type="ECO:0000256" key="7">
    <source>
        <dbReference type="ARBA" id="ARBA00048868"/>
    </source>
</evidence>
<reference evidence="12 13" key="1">
    <citation type="journal article" date="2018" name="Elife">
        <title>Functional genomics of lipid metabolism in the oleaginous yeast Rhodosporidium toruloides.</title>
        <authorList>
            <person name="Coradetti S.T."/>
            <person name="Pinel D."/>
            <person name="Geiselman G."/>
            <person name="Ito M."/>
            <person name="Mondo S."/>
            <person name="Reilly M.C."/>
            <person name="Cheng Y.F."/>
            <person name="Bauer S."/>
            <person name="Grigoriev I."/>
            <person name="Gladden J.M."/>
            <person name="Simmons B.A."/>
            <person name="Brem R."/>
            <person name="Arkin A.P."/>
            <person name="Skerker J.M."/>
        </authorList>
    </citation>
    <scope>NUCLEOTIDE SEQUENCE [LARGE SCALE GENOMIC DNA]</scope>
    <source>
        <strain evidence="12 13">NBRC 0880</strain>
    </source>
</reference>
<evidence type="ECO:0000256" key="10">
    <source>
        <dbReference type="RuleBase" id="RU361171"/>
    </source>
</evidence>